<dbReference type="Pfam" id="PF03845">
    <property type="entry name" value="Spore_permease"/>
    <property type="match status" value="1"/>
</dbReference>
<proteinExistence type="predicted"/>
<name>A0ABW0K7K5_9BACL</name>
<dbReference type="InterPro" id="IPR004761">
    <property type="entry name" value="Spore_GerAB"/>
</dbReference>
<evidence type="ECO:0000313" key="2">
    <source>
        <dbReference type="EMBL" id="MFC5448971.1"/>
    </source>
</evidence>
<organism evidence="2 3">
    <name type="scientific">Paenibacillus aestuarii</name>
    <dbReference type="NCBI Taxonomy" id="516965"/>
    <lineage>
        <taxon>Bacteria</taxon>
        <taxon>Bacillati</taxon>
        <taxon>Bacillota</taxon>
        <taxon>Bacilli</taxon>
        <taxon>Bacillales</taxon>
        <taxon>Paenibacillaceae</taxon>
        <taxon>Paenibacillus</taxon>
    </lineage>
</organism>
<feature type="transmembrane region" description="Helical" evidence="1">
    <location>
        <begin position="38"/>
        <end position="60"/>
    </location>
</feature>
<protein>
    <submittedName>
        <fullName evidence="2">GerAB/ArcD/ProY family transporter</fullName>
    </submittedName>
</protein>
<keyword evidence="3" id="KW-1185">Reference proteome</keyword>
<gene>
    <name evidence="2" type="ORF">ACFPOG_11890</name>
</gene>
<dbReference type="RefSeq" id="WP_377524490.1">
    <property type="nucleotide sequence ID" value="NZ_JAQFVF010000063.1"/>
</dbReference>
<keyword evidence="1" id="KW-0472">Membrane</keyword>
<evidence type="ECO:0000313" key="3">
    <source>
        <dbReference type="Proteomes" id="UP001596044"/>
    </source>
</evidence>
<dbReference type="EMBL" id="JBHSMJ010000014">
    <property type="protein sequence ID" value="MFC5448971.1"/>
    <property type="molecule type" value="Genomic_DNA"/>
</dbReference>
<evidence type="ECO:0000256" key="1">
    <source>
        <dbReference type="SAM" id="Phobius"/>
    </source>
</evidence>
<keyword evidence="1" id="KW-0812">Transmembrane</keyword>
<comment type="caution">
    <text evidence="2">The sequence shown here is derived from an EMBL/GenBank/DDBJ whole genome shotgun (WGS) entry which is preliminary data.</text>
</comment>
<accession>A0ABW0K7K5</accession>
<sequence>MEKITGTQLSLLIFPCIAPTVILVIPGLMAKISKQDAWMTILPASLIGALSIKFINTFCYRNSAM</sequence>
<keyword evidence="1" id="KW-1133">Transmembrane helix</keyword>
<reference evidence="3" key="1">
    <citation type="journal article" date="2019" name="Int. J. Syst. Evol. Microbiol.">
        <title>The Global Catalogue of Microorganisms (GCM) 10K type strain sequencing project: providing services to taxonomists for standard genome sequencing and annotation.</title>
        <authorList>
            <consortium name="The Broad Institute Genomics Platform"/>
            <consortium name="The Broad Institute Genome Sequencing Center for Infectious Disease"/>
            <person name="Wu L."/>
            <person name="Ma J."/>
        </authorList>
    </citation>
    <scope>NUCLEOTIDE SEQUENCE [LARGE SCALE GENOMIC DNA]</scope>
    <source>
        <strain evidence="3">KACC 11904</strain>
    </source>
</reference>
<dbReference type="Proteomes" id="UP001596044">
    <property type="component" value="Unassembled WGS sequence"/>
</dbReference>
<feature type="transmembrane region" description="Helical" evidence="1">
    <location>
        <begin position="12"/>
        <end position="32"/>
    </location>
</feature>